<dbReference type="GO" id="GO:0061503">
    <property type="term" value="F:tRNA threonylcarbamoyladenosine dehydratase"/>
    <property type="evidence" value="ECO:0007669"/>
    <property type="project" value="TreeGrafter"/>
</dbReference>
<comment type="caution">
    <text evidence="2">The sequence shown here is derived from an EMBL/GenBank/DDBJ whole genome shotgun (WGS) entry which is preliminary data.</text>
</comment>
<dbReference type="Proteomes" id="UP000284057">
    <property type="component" value="Unassembled WGS sequence"/>
</dbReference>
<dbReference type="Pfam" id="PF00899">
    <property type="entry name" value="ThiF"/>
    <property type="match status" value="1"/>
</dbReference>
<evidence type="ECO:0000313" key="3">
    <source>
        <dbReference type="Proteomes" id="UP000284057"/>
    </source>
</evidence>
<dbReference type="GO" id="GO:0016491">
    <property type="term" value="F:oxidoreductase activity"/>
    <property type="evidence" value="ECO:0007669"/>
    <property type="project" value="InterPro"/>
</dbReference>
<dbReference type="InterPro" id="IPR000594">
    <property type="entry name" value="ThiF_NAD_FAD-bd"/>
</dbReference>
<dbReference type="SUPFAM" id="SSF55469">
    <property type="entry name" value="FMN-dependent nitroreductase-like"/>
    <property type="match status" value="2"/>
</dbReference>
<dbReference type="InterPro" id="IPR035985">
    <property type="entry name" value="Ubiquitin-activating_enz"/>
</dbReference>
<name>A0A418KGU0_9ACTN</name>
<gene>
    <name evidence="2" type="ORF">DY240_29210</name>
</gene>
<feature type="domain" description="THIF-type NAD/FAD binding fold" evidence="1">
    <location>
        <begin position="85"/>
        <end position="220"/>
    </location>
</feature>
<dbReference type="SUPFAM" id="SSF69572">
    <property type="entry name" value="Activating enzymes of the ubiquitin-like proteins"/>
    <property type="match status" value="1"/>
</dbReference>
<dbReference type="GO" id="GO:0008641">
    <property type="term" value="F:ubiquitin-like modifier activating enzyme activity"/>
    <property type="evidence" value="ECO:0007669"/>
    <property type="project" value="InterPro"/>
</dbReference>
<organism evidence="2 3">
    <name type="scientific">Jiangella rhizosphaerae</name>
    <dbReference type="NCBI Taxonomy" id="2293569"/>
    <lineage>
        <taxon>Bacteria</taxon>
        <taxon>Bacillati</taxon>
        <taxon>Actinomycetota</taxon>
        <taxon>Actinomycetes</taxon>
        <taxon>Jiangellales</taxon>
        <taxon>Jiangellaceae</taxon>
        <taxon>Jiangella</taxon>
    </lineage>
</organism>
<sequence length="710" mass="77210">MSDAVNGAGWRPELVDDPERLAGLRADPAVQVVDTIEQQRRDLSRLLSAPPPEIVDEPARWYFYPWRRTLIRLLGPEAFQTLRTDRNRNKITAEEQRRLRRLSVGVAGLSVGHAIAHTLALEGSCGHIRLADFDEIELSNLNRIPGTVFDLGLNKAVVVARRIAELDPYIEVSIEPSGLALDSIDTFLDGLDIVIEECDSFDVKLALRDGARRHRLPVVMETSDRGLLDVERYDLEPDRPLFHGLLGDARPADLMGLSTHDKVPYVLRVLEPSELSAPMAASMTEVDETLNTWPQLGGDITLGAATVAAAVRKLGLGAPVPSGRVRVDLDAMLAKLADPPPAADADFGADLVVDPEPPPADPRAAVAHAARLAPSGGNTQPWTFTLGPDGLDIGLDPSQTSTLDVAFRGSHVAIGAALFNARVAAARHGLLGDVEIRPDGDHVASLRFGAGTDPELAGLYDAMLRRVSNRHFNEPRPLPERTADVLRAAAAAEDAEVHLVTGRGELHELAELLGESDRLRYLTEHLHREMMRELRWPGIDALDWGIDVRTLELDASDLAKLGVARRRDVMEVLAEQDLGRALGESTRDRVDAAGGLAVVSVAGSSPADYVRGGQAVERVWIEAERLGLAVHPMSPVFIFGVDDADYEELSPRYADRLRGLRRDFAGIVGLGQRYVALVMRIGYAPSVSVRSRRLSANRTVRDALEAGSNL</sequence>
<keyword evidence="3" id="KW-1185">Reference proteome</keyword>
<evidence type="ECO:0000313" key="2">
    <source>
        <dbReference type="EMBL" id="RIQ11305.1"/>
    </source>
</evidence>
<proteinExistence type="predicted"/>
<protein>
    <submittedName>
        <fullName evidence="2">Rv1355c family protein</fullName>
    </submittedName>
</protein>
<dbReference type="Gene3D" id="3.40.50.720">
    <property type="entry name" value="NAD(P)-binding Rossmann-like Domain"/>
    <property type="match status" value="1"/>
</dbReference>
<dbReference type="NCBIfam" id="NF005901">
    <property type="entry name" value="PRK07877.1"/>
    <property type="match status" value="1"/>
</dbReference>
<dbReference type="GO" id="GO:0061504">
    <property type="term" value="P:cyclic threonylcarbamoyladenosine biosynthetic process"/>
    <property type="evidence" value="ECO:0007669"/>
    <property type="project" value="TreeGrafter"/>
</dbReference>
<dbReference type="InterPro" id="IPR045886">
    <property type="entry name" value="ThiF/MoeB/HesA"/>
</dbReference>
<dbReference type="Gene3D" id="3.40.109.10">
    <property type="entry name" value="NADH Oxidase"/>
    <property type="match status" value="1"/>
</dbReference>
<dbReference type="InterPro" id="IPR000415">
    <property type="entry name" value="Nitroreductase-like"/>
</dbReference>
<evidence type="ECO:0000259" key="1">
    <source>
        <dbReference type="Pfam" id="PF00899"/>
    </source>
</evidence>
<dbReference type="EMBL" id="QUAL01000428">
    <property type="protein sequence ID" value="RIQ11305.1"/>
    <property type="molecule type" value="Genomic_DNA"/>
</dbReference>
<dbReference type="PANTHER" id="PTHR43267">
    <property type="entry name" value="TRNA THREONYLCARBAMOYLADENOSINE DEHYDRATASE"/>
    <property type="match status" value="1"/>
</dbReference>
<dbReference type="CDD" id="cd01483">
    <property type="entry name" value="E1_enzyme_family"/>
    <property type="match status" value="1"/>
</dbReference>
<dbReference type="RefSeq" id="WP_119663167.1">
    <property type="nucleotide sequence ID" value="NZ_QUAL01000428.1"/>
</dbReference>
<accession>A0A418KGU0</accession>
<dbReference type="AlphaFoldDB" id="A0A418KGU0"/>
<reference evidence="2 3" key="1">
    <citation type="submission" date="2018-09" db="EMBL/GenBank/DDBJ databases">
        <title>Isolation, diversity and antifungal activity of actinobacteria from wheat.</title>
        <authorList>
            <person name="Han C."/>
        </authorList>
    </citation>
    <scope>NUCLEOTIDE SEQUENCE [LARGE SCALE GENOMIC DNA]</scope>
    <source>
        <strain evidence="2 3">NEAU-YY265</strain>
    </source>
</reference>
<dbReference type="OrthoDB" id="5149792at2"/>
<dbReference type="PANTHER" id="PTHR43267:SF3">
    <property type="entry name" value="THIF PROTEIN"/>
    <property type="match status" value="1"/>
</dbReference>